<dbReference type="PANTHER" id="PTHR13325:SF3">
    <property type="entry name" value="MEMBRANE-BOUND TRANSCRIPTION FACTOR SITE-2 PROTEASE"/>
    <property type="match status" value="1"/>
</dbReference>
<reference evidence="13 14" key="1">
    <citation type="submission" date="2022-12" db="EMBL/GenBank/DDBJ databases">
        <title>Chromosome-level genome assembly of true bugs.</title>
        <authorList>
            <person name="Ma L."/>
            <person name="Li H."/>
        </authorList>
    </citation>
    <scope>NUCLEOTIDE SEQUENCE [LARGE SCALE GENOMIC DNA]</scope>
    <source>
        <strain evidence="13">Lab_2022b</strain>
    </source>
</reference>
<feature type="transmembrane region" description="Helical" evidence="11">
    <location>
        <begin position="6"/>
        <end position="27"/>
    </location>
</feature>
<keyword evidence="6 11" id="KW-0812">Transmembrane</keyword>
<dbReference type="GO" id="GO:0016020">
    <property type="term" value="C:membrane"/>
    <property type="evidence" value="ECO:0007669"/>
    <property type="project" value="InterPro"/>
</dbReference>
<evidence type="ECO:0000256" key="11">
    <source>
        <dbReference type="SAM" id="Phobius"/>
    </source>
</evidence>
<accession>A0AAW1DP00</accession>
<evidence type="ECO:0000256" key="3">
    <source>
        <dbReference type="ARBA" id="ARBA00009989"/>
    </source>
</evidence>
<dbReference type="PANTHER" id="PTHR13325">
    <property type="entry name" value="PROTEASE M50 MEMBRANE-BOUND TRANSCRIPTION FACTOR SITE 2 PROTEASE"/>
    <property type="match status" value="1"/>
</dbReference>
<evidence type="ECO:0000256" key="6">
    <source>
        <dbReference type="ARBA" id="ARBA00022692"/>
    </source>
</evidence>
<proteinExistence type="inferred from homology"/>
<evidence type="ECO:0000256" key="9">
    <source>
        <dbReference type="ARBA" id="ARBA00032658"/>
    </source>
</evidence>
<dbReference type="GO" id="GO:0031293">
    <property type="term" value="P:membrane protein intracellular domain proteolysis"/>
    <property type="evidence" value="ECO:0007669"/>
    <property type="project" value="TreeGrafter"/>
</dbReference>
<evidence type="ECO:0000256" key="2">
    <source>
        <dbReference type="ARBA" id="ARBA00004127"/>
    </source>
</evidence>
<organism evidence="13 14">
    <name type="scientific">Rhynocoris fuscipes</name>
    <dbReference type="NCBI Taxonomy" id="488301"/>
    <lineage>
        <taxon>Eukaryota</taxon>
        <taxon>Metazoa</taxon>
        <taxon>Ecdysozoa</taxon>
        <taxon>Arthropoda</taxon>
        <taxon>Hexapoda</taxon>
        <taxon>Insecta</taxon>
        <taxon>Pterygota</taxon>
        <taxon>Neoptera</taxon>
        <taxon>Paraneoptera</taxon>
        <taxon>Hemiptera</taxon>
        <taxon>Heteroptera</taxon>
        <taxon>Panheteroptera</taxon>
        <taxon>Cimicomorpha</taxon>
        <taxon>Reduviidae</taxon>
        <taxon>Harpactorinae</taxon>
        <taxon>Harpactorini</taxon>
        <taxon>Rhynocoris</taxon>
    </lineage>
</organism>
<sequence>MKMDELYIFLLCAFIIHLALLFFDVLFKSCSHYPYLYFLNNTGLQILPFRINWFTTAFNRQIQKWGTKRPKLQMAWFSAGTWVSIAIMPIAIYLVLHTIVITMKHSLQEERGVLLVEPLVPGWNLPSSDFGYYIVTLLISSIAHEVGHAMAAVREDVHLAGFSTTLFFIIPLVVTHLDQFDSLSPIKQLRVLCAGVWHNIFLALIAAVIATTLPWLFYPFFDFGTSVQVKSIKKGSSISGESGLVVGDKITQVNYCLVRGITSWQDCLVQNLHETNLGFCIPDSFIKEHDESVPAKHVSETVVECCGDSNGQDLCFEYIGSENEPLPLPQHSCLRARSVVELSSGPCSKPGDCPASLHCFKPSLENSTKLIRIYRTTGKVVIFLGNPAEVYHSVKTTDFINYYKYIPSSIPDAITKLCHFITIFSFGLAIINVIPCFYLDGQYIIRAIIELVLMHKVPISSVRHAIALCITIFGTVMLFIYIVVMFVTVT</sequence>
<feature type="transmembrane region" description="Helical" evidence="11">
    <location>
        <begin position="417"/>
        <end position="445"/>
    </location>
</feature>
<evidence type="ECO:0000313" key="13">
    <source>
        <dbReference type="EMBL" id="KAK9511450.1"/>
    </source>
</evidence>
<dbReference type="GO" id="GO:0012505">
    <property type="term" value="C:endomembrane system"/>
    <property type="evidence" value="ECO:0007669"/>
    <property type="project" value="UniProtKB-SubCell"/>
</dbReference>
<comment type="subcellular location">
    <subcellularLocation>
        <location evidence="2">Endomembrane system</location>
        <topology evidence="2">Multi-pass membrane protein</topology>
    </subcellularLocation>
</comment>
<evidence type="ECO:0000256" key="8">
    <source>
        <dbReference type="ARBA" id="ARBA00023136"/>
    </source>
</evidence>
<feature type="transmembrane region" description="Helical" evidence="11">
    <location>
        <begin position="197"/>
        <end position="221"/>
    </location>
</feature>
<dbReference type="InterPro" id="IPR036034">
    <property type="entry name" value="PDZ_sf"/>
</dbReference>
<keyword evidence="7 11" id="KW-1133">Transmembrane helix</keyword>
<dbReference type="SUPFAM" id="SSF50156">
    <property type="entry name" value="PDZ domain-like"/>
    <property type="match status" value="1"/>
</dbReference>
<dbReference type="InterPro" id="IPR008915">
    <property type="entry name" value="Peptidase_M50"/>
</dbReference>
<evidence type="ECO:0000256" key="1">
    <source>
        <dbReference type="ARBA" id="ARBA00001350"/>
    </source>
</evidence>
<name>A0AAW1DP00_9HEMI</name>
<comment type="catalytic activity">
    <reaction evidence="1">
        <text>Cleaves several transcription factors that are type-2 transmembrane proteins within membrane-spanning domains. Known substrates include sterol regulatory element-binding protein (SREBP) -1, SREBP-2 and forms of the transcriptional activator ATF6. SREBP-2 is cleaved at the site 477-DRSRILL-|-CVLTFLCLSFNPLTSLLQWGGA-505. The residues Asn-Pro, 11 residues distal to the site of cleavage in the membrane-spanning domain, are important for cleavage by S2P endopeptidase. Replacement of either of these residues does not prevent cleavage, but there is no cleavage if both of these residues are replaced.</text>
        <dbReference type="EC" id="3.4.24.85"/>
    </reaction>
</comment>
<dbReference type="InterPro" id="IPR001193">
    <property type="entry name" value="MBTPS2"/>
</dbReference>
<dbReference type="EMBL" id="JAPXFL010000001">
    <property type="protein sequence ID" value="KAK9511450.1"/>
    <property type="molecule type" value="Genomic_DNA"/>
</dbReference>
<evidence type="ECO:0000256" key="7">
    <source>
        <dbReference type="ARBA" id="ARBA00022989"/>
    </source>
</evidence>
<comment type="similarity">
    <text evidence="3">Belongs to the peptidase M50A family.</text>
</comment>
<dbReference type="GO" id="GO:1905897">
    <property type="term" value="P:regulation of response to endoplasmic reticulum stress"/>
    <property type="evidence" value="ECO:0007669"/>
    <property type="project" value="TreeGrafter"/>
</dbReference>
<feature type="transmembrane region" description="Helical" evidence="11">
    <location>
        <begin position="74"/>
        <end position="96"/>
    </location>
</feature>
<comment type="caution">
    <text evidence="13">The sequence shown here is derived from an EMBL/GenBank/DDBJ whole genome shotgun (WGS) entry which is preliminary data.</text>
</comment>
<evidence type="ECO:0000256" key="10">
    <source>
        <dbReference type="ARBA" id="ARBA00045828"/>
    </source>
</evidence>
<dbReference type="GO" id="GO:0005737">
    <property type="term" value="C:cytoplasm"/>
    <property type="evidence" value="ECO:0007669"/>
    <property type="project" value="TreeGrafter"/>
</dbReference>
<feature type="transmembrane region" description="Helical" evidence="11">
    <location>
        <begin position="159"/>
        <end position="177"/>
    </location>
</feature>
<protein>
    <recommendedName>
        <fullName evidence="5">Membrane-bound transcription factor site-2 protease</fullName>
        <ecNumber evidence="4">3.4.24.85</ecNumber>
    </recommendedName>
    <alternativeName>
        <fullName evidence="9">Endopeptidase S2P</fullName>
    </alternativeName>
</protein>
<evidence type="ECO:0000259" key="12">
    <source>
        <dbReference type="Pfam" id="PF02163"/>
    </source>
</evidence>
<evidence type="ECO:0000256" key="5">
    <source>
        <dbReference type="ARBA" id="ARBA00014400"/>
    </source>
</evidence>
<feature type="transmembrane region" description="Helical" evidence="11">
    <location>
        <begin position="130"/>
        <end position="147"/>
    </location>
</feature>
<comment type="function">
    <text evidence="10">Zinc metalloprotease that mediates intramembrane proteolysis of proteins such as ATF6, ATF6B, SREBF1/SREBP1 and SREBF2/SREBP2. Catalyzes the second step in the proteolytic activation of the sterol regulatory element-binding proteins (SREBPs) SREBF1/SREBP1 and SREBF2/SREBP2: cleaves SREBPs within the first transmembrane segment, thereby releasing the N-terminal segment with a portion of the transmembrane segment attached. Mature N-terminal SREBP fragments shuttle to the nucleus and activate gene transcription. Also mediates the second step in the proteolytic activation of the cyclic AMP-dependent transcription factor ATF-6 (ATF6 and ATF6B). Involved in intramembrane proteolysis during bone formation. In astrocytes and osteoblasts, upon DNA damage and ER stress, mediates the second step of the regulated intramembrane proteolytic activation of the transcription factor CREB3L1, leading to the inhibition of cell-cycle progression.</text>
</comment>
<keyword evidence="8 11" id="KW-0472">Membrane</keyword>
<feature type="transmembrane region" description="Helical" evidence="11">
    <location>
        <begin position="465"/>
        <end position="489"/>
    </location>
</feature>
<evidence type="ECO:0000256" key="4">
    <source>
        <dbReference type="ARBA" id="ARBA00012347"/>
    </source>
</evidence>
<dbReference type="Pfam" id="PF02163">
    <property type="entry name" value="Peptidase_M50"/>
    <property type="match status" value="1"/>
</dbReference>
<feature type="domain" description="Peptidase M50" evidence="12">
    <location>
        <begin position="132"/>
        <end position="459"/>
    </location>
</feature>
<gene>
    <name evidence="13" type="ORF">O3M35_000103</name>
</gene>
<keyword evidence="14" id="KW-1185">Reference proteome</keyword>
<dbReference type="Proteomes" id="UP001461498">
    <property type="component" value="Unassembled WGS sequence"/>
</dbReference>
<dbReference type="AlphaFoldDB" id="A0AAW1DP00"/>
<dbReference type="GO" id="GO:0004222">
    <property type="term" value="F:metalloendopeptidase activity"/>
    <property type="evidence" value="ECO:0007669"/>
    <property type="project" value="InterPro"/>
</dbReference>
<dbReference type="EC" id="3.4.24.85" evidence="4"/>
<evidence type="ECO:0000313" key="14">
    <source>
        <dbReference type="Proteomes" id="UP001461498"/>
    </source>
</evidence>